<reference evidence="2 3" key="1">
    <citation type="submission" date="2020-05" db="EMBL/GenBank/DDBJ databases">
        <title>Identification and distribution of gene clusters putatively required for synthesis of sphingolipid metabolism inhibitors in phylogenetically diverse species of the filamentous fungus Fusarium.</title>
        <authorList>
            <person name="Kim H.-S."/>
            <person name="Busman M."/>
            <person name="Brown D.W."/>
            <person name="Divon H."/>
            <person name="Uhlig S."/>
            <person name="Proctor R.H."/>
        </authorList>
    </citation>
    <scope>NUCLEOTIDE SEQUENCE [LARGE SCALE GENOMIC DNA]</scope>
    <source>
        <strain evidence="2 3">NRRL 36939</strain>
    </source>
</reference>
<dbReference type="OrthoDB" id="5068121at2759"/>
<organism evidence="2 3">
    <name type="scientific">Fusarium pseudocircinatum</name>
    <dbReference type="NCBI Taxonomy" id="56676"/>
    <lineage>
        <taxon>Eukaryota</taxon>
        <taxon>Fungi</taxon>
        <taxon>Dikarya</taxon>
        <taxon>Ascomycota</taxon>
        <taxon>Pezizomycotina</taxon>
        <taxon>Sordariomycetes</taxon>
        <taxon>Hypocreomycetidae</taxon>
        <taxon>Hypocreales</taxon>
        <taxon>Nectriaceae</taxon>
        <taxon>Fusarium</taxon>
        <taxon>Fusarium fujikuroi species complex</taxon>
    </lineage>
</organism>
<dbReference type="EMBL" id="JAAOAS010000014">
    <property type="protein sequence ID" value="KAF5604826.1"/>
    <property type="molecule type" value="Genomic_DNA"/>
</dbReference>
<dbReference type="AlphaFoldDB" id="A0A8H5PX11"/>
<name>A0A8H5PX11_9HYPO</name>
<keyword evidence="3" id="KW-1185">Reference proteome</keyword>
<evidence type="ECO:0000313" key="3">
    <source>
        <dbReference type="Proteomes" id="UP000546213"/>
    </source>
</evidence>
<evidence type="ECO:0000313" key="2">
    <source>
        <dbReference type="EMBL" id="KAF5604826.1"/>
    </source>
</evidence>
<accession>A0A8H5PX11</accession>
<protein>
    <submittedName>
        <fullName evidence="2">Uncharacterized protein</fullName>
    </submittedName>
</protein>
<dbReference type="Proteomes" id="UP000546213">
    <property type="component" value="Unassembled WGS sequence"/>
</dbReference>
<comment type="caution">
    <text evidence="2">The sequence shown here is derived from an EMBL/GenBank/DDBJ whole genome shotgun (WGS) entry which is preliminary data.</text>
</comment>
<feature type="region of interest" description="Disordered" evidence="1">
    <location>
        <begin position="238"/>
        <end position="266"/>
    </location>
</feature>
<evidence type="ECO:0000256" key="1">
    <source>
        <dbReference type="SAM" id="MobiDB-lite"/>
    </source>
</evidence>
<gene>
    <name evidence="2" type="ORF">FPCIR_679</name>
</gene>
<proteinExistence type="predicted"/>
<sequence>MAMARELKQPSVSDKGKALCNLMKKEFARVKEQMPENLADQLAFDLIKFTRGSVMTDYDVPGHNRVFKRVAAKTNRRNNSDELLAVTFPEWFFLAVTLGANNPSLAPVKQFMESHWGCEFSSKDTDFHCPPAEKYNELFANIKIADGNTEWPLEKVLSVHSLAGANDEEGVDQVSLDEVLGGIRHDIANLEEKVNDVMDIVESLAANISEIKKSTDRVPVLEKSIAELITLLHTVHGTGKRANNDDGNTSTGGAADASNGKRQRTG</sequence>